<dbReference type="Pfam" id="PF03135">
    <property type="entry name" value="CagE_TrbE_VirB"/>
    <property type="match status" value="1"/>
</dbReference>
<sequence length="799" mass="89299">MQMSDMLNWAFRVAPGVVLCKDESFLAGWKLTGIDSESIDPVELNVMFERVARGVSQLQEGDALWVTLKRARSVPVVMDGDALMDKSIAVSVIVAENSDMALDEVLFENEIHLVYRGTVDEDPNDLPRRLESFDRQCEAIETVLGSTFELRRLGENMRQTRDGKSFAADELTDLLASMASGRSRQQRITDQDEIYLDVALGADFLQDDLTSYPRIDGREAALLNIEVWPEEHGVDALAALETIECDYRWTVRFVIQSASKTRAKVNALRRKWRQSGSNMLANIVGREARDRDLHADILAQGLDGVSLDLGQGLRFGDLTSTITIFADEDMDAGRRLRQSRAAISQTLMDAGFQTRIEYINAQPTYLGSLPGHMMPLRRSVLVSAYNFATLIPCRSFWQGERFCPCPPPKFAPQSPPLMLARSARGELFQFNLHSGDTGHTIVVGPTGGGKSVLLGALAGNFLKYPDAQVFYFDKYCSSRHLCNAVGGSFIEFGADATQGIAPLGDLREVGLEWGQKWLRQMAKMTSPMISEGALAELDRAAENLIRSRERGGSLETFSDFVLSNENKQVLSRYIGKGDTQGTLNGTRSDIEWKDMTVFEAENLFSNDDTTAILALDYIFRRVERRLTGRPTMIIFDEAASFLRHEIFRQKIDEWLRELRKMNASVVMASQQVEQFTDSVISSSFQNVSTYVFLANAGALGEKSAAAYKTLGLSNSQIEQVANMAPKREYYVVKPAGSRVLDFRFGPRSLYLLSQTDKEISEHIKTLAAEDPNYWLNDLRESKLTISNPVEKLENPDETA</sequence>
<dbReference type="InterPro" id="IPR003593">
    <property type="entry name" value="AAA+_ATPase"/>
</dbReference>
<dbReference type="SMART" id="SM00382">
    <property type="entry name" value="AAA"/>
    <property type="match status" value="1"/>
</dbReference>
<feature type="domain" description="AAA+ ATPase" evidence="4">
    <location>
        <begin position="436"/>
        <end position="698"/>
    </location>
</feature>
<gene>
    <name evidence="5" type="primary">virB4</name>
    <name evidence="5" type="ORF">LOKVESSMR4R_00004</name>
</gene>
<evidence type="ECO:0000256" key="2">
    <source>
        <dbReference type="ARBA" id="ARBA00022741"/>
    </source>
</evidence>
<dbReference type="Gene3D" id="3.40.50.300">
    <property type="entry name" value="P-loop containing nucleotide triphosphate hydrolases"/>
    <property type="match status" value="2"/>
</dbReference>
<evidence type="ECO:0000313" key="5">
    <source>
        <dbReference type="EMBL" id="ART99352.1"/>
    </source>
</evidence>
<dbReference type="InterPro" id="IPR018145">
    <property type="entry name" value="CagE_TrbE_VirB_cntrl_dom"/>
</dbReference>
<keyword evidence="2" id="KW-0547">Nucleotide-binding</keyword>
<dbReference type="OrthoDB" id="9816422at2"/>
<reference evidence="5 6" key="1">
    <citation type="submission" date="2017-05" db="EMBL/GenBank/DDBJ databases">
        <title>Genome Sequence of Loktanella vestfoldensis Strain SMR4r Isolated from a Culture of the Diatom Skeletonema marinoi.</title>
        <authorList>
            <person name="Topel M."/>
            <person name="Pinder M.I.M."/>
            <person name="Johansson O.N."/>
            <person name="Kourtchenko O."/>
            <person name="Godhe A."/>
            <person name="Clarke A.K."/>
        </authorList>
    </citation>
    <scope>NUCLEOTIDE SEQUENCE [LARGE SCALE GENOMIC DNA]</scope>
    <source>
        <strain evidence="5 6">SMR4r</strain>
    </source>
</reference>
<evidence type="ECO:0000259" key="4">
    <source>
        <dbReference type="SMART" id="SM00382"/>
    </source>
</evidence>
<dbReference type="GO" id="GO:0005524">
    <property type="term" value="F:ATP binding"/>
    <property type="evidence" value="ECO:0007669"/>
    <property type="project" value="UniProtKB-KW"/>
</dbReference>
<dbReference type="EMBL" id="CP021431">
    <property type="protein sequence ID" value="ART99352.1"/>
    <property type="molecule type" value="Genomic_DNA"/>
</dbReference>
<dbReference type="InterPro" id="IPR051162">
    <property type="entry name" value="T4SS_component"/>
</dbReference>
<evidence type="ECO:0000256" key="3">
    <source>
        <dbReference type="ARBA" id="ARBA00022840"/>
    </source>
</evidence>
<dbReference type="Proteomes" id="UP000195273">
    <property type="component" value="Chromosome"/>
</dbReference>
<dbReference type="SUPFAM" id="SSF52540">
    <property type="entry name" value="P-loop containing nucleoside triphosphate hydrolases"/>
    <property type="match status" value="1"/>
</dbReference>
<accession>A0A1Y0E744</accession>
<keyword evidence="6" id="KW-1185">Reference proteome</keyword>
<keyword evidence="3" id="KW-0067">ATP-binding</keyword>
<dbReference type="RefSeq" id="WP_087205593.1">
    <property type="nucleotide sequence ID" value="NZ_CP021431.1"/>
</dbReference>
<protein>
    <submittedName>
        <fullName evidence="5">Type IV secretion system protein virB4</fullName>
    </submittedName>
</protein>
<proteinExistence type="inferred from homology"/>
<dbReference type="InterPro" id="IPR027417">
    <property type="entry name" value="P-loop_NTPase"/>
</dbReference>
<dbReference type="KEGG" id="lvs:LOKVESSMR4R_00004"/>
<dbReference type="PANTHER" id="PTHR30121:SF12">
    <property type="entry name" value="TYPE IV SECRETION SYSTEM PROTEIN CAGE"/>
    <property type="match status" value="1"/>
</dbReference>
<name>A0A1Y0E744_9RHOB</name>
<dbReference type="PANTHER" id="PTHR30121">
    <property type="entry name" value="UNCHARACTERIZED PROTEIN YJGR-RELATED"/>
    <property type="match status" value="1"/>
</dbReference>
<evidence type="ECO:0000256" key="1">
    <source>
        <dbReference type="ARBA" id="ARBA00006512"/>
    </source>
</evidence>
<dbReference type="AlphaFoldDB" id="A0A1Y0E744"/>
<dbReference type="CDD" id="cd00267">
    <property type="entry name" value="ABC_ATPase"/>
    <property type="match status" value="1"/>
</dbReference>
<comment type="similarity">
    <text evidence="1">Belongs to the TrbE/VirB4 family.</text>
</comment>
<organism evidence="5 6">
    <name type="scientific">Yoonia vestfoldensis</name>
    <dbReference type="NCBI Taxonomy" id="245188"/>
    <lineage>
        <taxon>Bacteria</taxon>
        <taxon>Pseudomonadati</taxon>
        <taxon>Pseudomonadota</taxon>
        <taxon>Alphaproteobacteria</taxon>
        <taxon>Rhodobacterales</taxon>
        <taxon>Paracoccaceae</taxon>
        <taxon>Yoonia</taxon>
    </lineage>
</organism>
<evidence type="ECO:0000313" key="6">
    <source>
        <dbReference type="Proteomes" id="UP000195273"/>
    </source>
</evidence>